<feature type="compositionally biased region" description="Low complexity" evidence="7">
    <location>
        <begin position="555"/>
        <end position="565"/>
    </location>
</feature>
<feature type="compositionally biased region" description="Polar residues" evidence="7">
    <location>
        <begin position="792"/>
        <end position="803"/>
    </location>
</feature>
<dbReference type="OrthoDB" id="6022628at2759"/>
<dbReference type="SMART" id="SM00353">
    <property type="entry name" value="HLH"/>
    <property type="match status" value="1"/>
</dbReference>
<comment type="subcellular location">
    <subcellularLocation>
        <location evidence="1">Nucleus</location>
    </subcellularLocation>
</comment>
<evidence type="ECO:0000256" key="6">
    <source>
        <dbReference type="SAM" id="Coils"/>
    </source>
</evidence>
<reference evidence="9 10" key="1">
    <citation type="submission" date="2015-04" db="EMBL/GenBank/DDBJ databases">
        <authorList>
            <person name="Syromyatnikov M.Y."/>
            <person name="Popov V.N."/>
        </authorList>
    </citation>
    <scope>NUCLEOTIDE SEQUENCE [LARGE SCALE GENOMIC DNA]</scope>
</reference>
<keyword evidence="10" id="KW-1185">Reference proteome</keyword>
<feature type="region of interest" description="Disordered" evidence="7">
    <location>
        <begin position="555"/>
        <end position="602"/>
    </location>
</feature>
<dbReference type="Pfam" id="PF00010">
    <property type="entry name" value="HLH"/>
    <property type="match status" value="1"/>
</dbReference>
<dbReference type="GO" id="GO:0000978">
    <property type="term" value="F:RNA polymerase II cis-regulatory region sequence-specific DNA binding"/>
    <property type="evidence" value="ECO:0007669"/>
    <property type="project" value="TreeGrafter"/>
</dbReference>
<dbReference type="Proteomes" id="UP000183832">
    <property type="component" value="Unassembled WGS sequence"/>
</dbReference>
<proteinExistence type="predicted"/>
<evidence type="ECO:0000313" key="10">
    <source>
        <dbReference type="Proteomes" id="UP000183832"/>
    </source>
</evidence>
<dbReference type="GO" id="GO:0005634">
    <property type="term" value="C:nucleus"/>
    <property type="evidence" value="ECO:0007669"/>
    <property type="project" value="UniProtKB-SubCell"/>
</dbReference>
<dbReference type="PANTHER" id="PTHR15741">
    <property type="entry name" value="BASIC HELIX-LOOP-HELIX ZIP TRANSCRIPTION FACTOR"/>
    <property type="match status" value="1"/>
</dbReference>
<sequence>MTQTMSLKVESKKNCESIHSGQFMVSHFEQELDEYQDYPDNDDECEEITADTSGSSGPVASTSSGVVSMQLERYKFLEPERRISEVYEIDSDLSQVFNTLNVTYKKTFFFSQLIAYTSRQKLTSPKWNPFKGIRLRWKEKIRLNNVIWRCWHMQFIMKKRPLVCQFASPLDVDIHNTPQAIILEGKYWKRKWKVITAEYKKWRRFNVNKALGTSSNLDTKSELDTLEWSNNDNLLMLSDNMSSDTLFSTISQFPFPDSREIARAGRADFIQPSLGPLQPNFEDFMDFDLDIFNSLTNNRLAPVPEEQTEELLKAIEFPMIGSMDTSNMQDIMTTNSSNVQQSVIQGTSALNLNQHQNSANANPLLFTATIYSQDMSQSNQQQQQEIIQMQQNRQQINESSSQRMITNLVPFISGDITMNVQAQQSTSEQMITQSVDVDEKEAFKGKYPRGYLRNQLPKREPHNYDKCQPTPHQTTIYNQMLAQQENAQIYNNNVYGENLNDFSNMSHISTIQTTTTANNFNPSPASMMTTQNVLNLSNNQMTNFNNKVMMQQTNQISMEQQQQQQPLTNHNTHDSYKSPQSPSYRYHHGTQPYKIPSQTPGFNATSRIMMRQQSPPHIGGSASGIGKSMSFQQQNATAAAIKEMYRSNSLPINANIQICPNEVAVGDNFAVPKYLQASKKERRNSAVNLRNTPLVMPTLQSATSEPALNVNNSALAQLLTNSPSLLKNTKAHSISSSAMSGSVPHQPVRANSFTSSSLVQNSILLATNAISGQQQKTQTSSSTQMPSGSGIYTPTLSPDSAFQDTHDSSHSPERCLSLNKFHPRDNQRRAGHIHAEQKRRYNIKNGFDMLHSLIPQLQQNPNAKLSKASMLQKGAEYIKQLRMERASMGEQMEGLRKEIDQLTNSLNHLQNSLPANGAPVSRQRTGRVRELYQDYIILKTMGNWKFWIFGQIFEPLLNSYNSTVSTVSMDELRRTTMLWIDNNCSLMEVRPAVSNKLREISTTTDILSDNPTSLQDEVIKAVKNARPRLHENPR</sequence>
<keyword evidence="6" id="KW-0175">Coiled coil</keyword>
<evidence type="ECO:0000256" key="3">
    <source>
        <dbReference type="ARBA" id="ARBA00023125"/>
    </source>
</evidence>
<feature type="compositionally biased region" description="Low complexity" evidence="7">
    <location>
        <begin position="771"/>
        <end position="790"/>
    </location>
</feature>
<evidence type="ECO:0000256" key="1">
    <source>
        <dbReference type="ARBA" id="ARBA00004123"/>
    </source>
</evidence>
<dbReference type="STRING" id="568069.A0A1J1HYF3"/>
<evidence type="ECO:0000256" key="7">
    <source>
        <dbReference type="SAM" id="MobiDB-lite"/>
    </source>
</evidence>
<keyword evidence="3" id="KW-0238">DNA-binding</keyword>
<dbReference type="SUPFAM" id="SSF47459">
    <property type="entry name" value="HLH, helix-loop-helix DNA-binding domain"/>
    <property type="match status" value="1"/>
</dbReference>
<feature type="region of interest" description="Disordered" evidence="7">
    <location>
        <begin position="771"/>
        <end position="837"/>
    </location>
</feature>
<keyword evidence="5" id="KW-0539">Nucleus</keyword>
<dbReference type="FunFam" id="4.10.280.10:FF:000094">
    <property type="entry name" value="Blast:Carbohydrate-responsive element-binding protein"/>
    <property type="match status" value="1"/>
</dbReference>
<dbReference type="InterPro" id="IPR052207">
    <property type="entry name" value="Max-like/E-box_TFs"/>
</dbReference>
<feature type="compositionally biased region" description="Basic and acidic residues" evidence="7">
    <location>
        <begin position="822"/>
        <end position="837"/>
    </location>
</feature>
<accession>A0A1J1HYF3</accession>
<dbReference type="PROSITE" id="PS50888">
    <property type="entry name" value="BHLH"/>
    <property type="match status" value="1"/>
</dbReference>
<evidence type="ECO:0000259" key="8">
    <source>
        <dbReference type="PROSITE" id="PS50888"/>
    </source>
</evidence>
<dbReference type="EMBL" id="CVRI01000036">
    <property type="protein sequence ID" value="CRK93053.1"/>
    <property type="molecule type" value="Genomic_DNA"/>
</dbReference>
<feature type="region of interest" description="Disordered" evidence="7">
    <location>
        <begin position="37"/>
        <end position="63"/>
    </location>
</feature>
<evidence type="ECO:0000313" key="9">
    <source>
        <dbReference type="EMBL" id="CRK93053.1"/>
    </source>
</evidence>
<evidence type="ECO:0000256" key="5">
    <source>
        <dbReference type="ARBA" id="ARBA00023242"/>
    </source>
</evidence>
<dbReference type="GO" id="GO:0000981">
    <property type="term" value="F:DNA-binding transcription factor activity, RNA polymerase II-specific"/>
    <property type="evidence" value="ECO:0007669"/>
    <property type="project" value="TreeGrafter"/>
</dbReference>
<dbReference type="AlphaFoldDB" id="A0A1J1HYF3"/>
<protein>
    <submittedName>
        <fullName evidence="9">CLUMA_CG006597, isoform A</fullName>
    </submittedName>
</protein>
<dbReference type="InterPro" id="IPR011598">
    <property type="entry name" value="bHLH_dom"/>
</dbReference>
<dbReference type="GO" id="GO:0046983">
    <property type="term" value="F:protein dimerization activity"/>
    <property type="evidence" value="ECO:0007669"/>
    <property type="project" value="InterPro"/>
</dbReference>
<dbReference type="InterPro" id="IPR036638">
    <property type="entry name" value="HLH_DNA-bd_sf"/>
</dbReference>
<feature type="compositionally biased region" description="Acidic residues" evidence="7">
    <location>
        <begin position="37"/>
        <end position="49"/>
    </location>
</feature>
<keyword evidence="2" id="KW-0805">Transcription regulation</keyword>
<name>A0A1J1HYF3_9DIPT</name>
<dbReference type="CDD" id="cd11405">
    <property type="entry name" value="bHLHzip_MLXIP_like"/>
    <property type="match status" value="1"/>
</dbReference>
<dbReference type="CDD" id="cd21739">
    <property type="entry name" value="NES2-NLS_ChREBP-like"/>
    <property type="match status" value="1"/>
</dbReference>
<dbReference type="PANTHER" id="PTHR15741:SF37">
    <property type="entry name" value="LD38259P"/>
    <property type="match status" value="1"/>
</dbReference>
<organism evidence="9 10">
    <name type="scientific">Clunio marinus</name>
    <dbReference type="NCBI Taxonomy" id="568069"/>
    <lineage>
        <taxon>Eukaryota</taxon>
        <taxon>Metazoa</taxon>
        <taxon>Ecdysozoa</taxon>
        <taxon>Arthropoda</taxon>
        <taxon>Hexapoda</taxon>
        <taxon>Insecta</taxon>
        <taxon>Pterygota</taxon>
        <taxon>Neoptera</taxon>
        <taxon>Endopterygota</taxon>
        <taxon>Diptera</taxon>
        <taxon>Nematocera</taxon>
        <taxon>Chironomoidea</taxon>
        <taxon>Chironomidae</taxon>
        <taxon>Clunio</taxon>
    </lineage>
</organism>
<gene>
    <name evidence="9" type="ORF">CLUMA_CG006597</name>
</gene>
<feature type="coiled-coil region" evidence="6">
    <location>
        <begin position="372"/>
        <end position="399"/>
    </location>
</feature>
<feature type="domain" description="BHLH" evidence="8">
    <location>
        <begin position="827"/>
        <end position="881"/>
    </location>
</feature>
<feature type="compositionally biased region" description="Low complexity" evidence="7">
    <location>
        <begin position="53"/>
        <end position="63"/>
    </location>
</feature>
<feature type="coiled-coil region" evidence="6">
    <location>
        <begin position="878"/>
        <end position="912"/>
    </location>
</feature>
<evidence type="ECO:0000256" key="2">
    <source>
        <dbReference type="ARBA" id="ARBA00023015"/>
    </source>
</evidence>
<feature type="compositionally biased region" description="Basic and acidic residues" evidence="7">
    <location>
        <begin position="804"/>
        <end position="813"/>
    </location>
</feature>
<evidence type="ECO:0000256" key="4">
    <source>
        <dbReference type="ARBA" id="ARBA00023163"/>
    </source>
</evidence>
<dbReference type="Gene3D" id="4.10.280.10">
    <property type="entry name" value="Helix-loop-helix DNA-binding domain"/>
    <property type="match status" value="1"/>
</dbReference>
<keyword evidence="4" id="KW-0804">Transcription</keyword>